<dbReference type="PANTHER" id="PTHR14949">
    <property type="entry name" value="EGF-LIKE-DOMAIN, MULTIPLE 7, 8"/>
    <property type="match status" value="1"/>
</dbReference>
<dbReference type="PROSITE" id="PS01186">
    <property type="entry name" value="EGF_2"/>
    <property type="match status" value="2"/>
</dbReference>
<evidence type="ECO:0000256" key="2">
    <source>
        <dbReference type="ARBA" id="ARBA00023157"/>
    </source>
</evidence>
<dbReference type="InterPro" id="IPR050969">
    <property type="entry name" value="Dev_Signal_Modulators"/>
</dbReference>
<dbReference type="InterPro" id="IPR000742">
    <property type="entry name" value="EGF"/>
</dbReference>
<evidence type="ECO:0000259" key="5">
    <source>
        <dbReference type="PROSITE" id="PS50026"/>
    </source>
</evidence>
<evidence type="ECO:0000256" key="4">
    <source>
        <dbReference type="SAM" id="SignalP"/>
    </source>
</evidence>
<dbReference type="PANTHER" id="PTHR14949:SF56">
    <property type="entry name" value="EGF-LIKE-DOMAIN, MULTIPLE 7"/>
    <property type="match status" value="1"/>
</dbReference>
<dbReference type="Gene3D" id="2.10.25.10">
    <property type="entry name" value="Laminin"/>
    <property type="match status" value="2"/>
</dbReference>
<feature type="signal peptide" evidence="4">
    <location>
        <begin position="1"/>
        <end position="19"/>
    </location>
</feature>
<dbReference type="PRINTS" id="PR00011">
    <property type="entry name" value="EGFLAMININ"/>
</dbReference>
<comment type="caution">
    <text evidence="6">The sequence shown here is derived from an EMBL/GenBank/DDBJ whole genome shotgun (WGS) entry which is preliminary data.</text>
</comment>
<protein>
    <recommendedName>
        <fullName evidence="5">EGF-like domain-containing protein</fullName>
    </recommendedName>
</protein>
<dbReference type="SMART" id="SM00181">
    <property type="entry name" value="EGF"/>
    <property type="match status" value="4"/>
</dbReference>
<sequence>MKLLASFGVLALLAGSVTAECPGGCSGNGVCGPRDMCFCYKNYMGNDCAERICPFGYAHVDTPKGDLDMDRSMSTSGWILDQSQMYPYKTYEWFNPSAHNEEAHFYMECSNMGICDRTTGICECFPGFDGSACQRATCANDCSKHGVCKSIATIAASADRSNKLTGVPHGNVATTYNLWDRDAGYMCECDPWFTGNDCSRRNCKVGVDPLYMAAGFPVLETFIIYTGIVPASGALDTANSWVRLRVWDNYGEFYLTDRIPILDDASAAAASLVLWENAFLNIPNDVFSQIDCEKVGTSGTLGQGVFGPKISGEKGTIIVCQYVDNPGRMRLPEIHSSYFATTGNVAQTANTRAYVTAGDRRGENWDWFTTLSPWAVTAAGTTGTNVNIQAATSPAALTVAPIAPNSIIKIRDRHLLVSAVTSTTSITLVWPYTGASFADGTSIYYSTSLTATPDATAQIVAWAVGTNTFTITAAPTSLVVGSKIFYQNAYFFVRSISVSGLTVTTDRNFNGQAADGTAVSAATDSIFIVSTPAPPTTGYYEYVSECSGRGLCARDTGICQCFKGYTDDNCDNQNILAF</sequence>
<gene>
    <name evidence="6" type="ORF">Ae201684_017394</name>
</gene>
<proteinExistence type="predicted"/>
<feature type="disulfide bond" evidence="3">
    <location>
        <begin position="124"/>
        <end position="133"/>
    </location>
</feature>
<keyword evidence="3" id="KW-0245">EGF-like domain</keyword>
<name>A0A6G0WB55_9STRA</name>
<feature type="chain" id="PRO_5026116141" description="EGF-like domain-containing protein" evidence="4">
    <location>
        <begin position="20"/>
        <end position="578"/>
    </location>
</feature>
<reference evidence="6 7" key="1">
    <citation type="submission" date="2019-07" db="EMBL/GenBank/DDBJ databases">
        <title>Genomics analysis of Aphanomyces spp. identifies a new class of oomycete effector associated with host adaptation.</title>
        <authorList>
            <person name="Gaulin E."/>
        </authorList>
    </citation>
    <scope>NUCLEOTIDE SEQUENCE [LARGE SCALE GENOMIC DNA]</scope>
    <source>
        <strain evidence="6 7">ATCC 201684</strain>
    </source>
</reference>
<organism evidence="6 7">
    <name type="scientific">Aphanomyces euteiches</name>
    <dbReference type="NCBI Taxonomy" id="100861"/>
    <lineage>
        <taxon>Eukaryota</taxon>
        <taxon>Sar</taxon>
        <taxon>Stramenopiles</taxon>
        <taxon>Oomycota</taxon>
        <taxon>Saprolegniomycetes</taxon>
        <taxon>Saprolegniales</taxon>
        <taxon>Verrucalvaceae</taxon>
        <taxon>Aphanomyces</taxon>
    </lineage>
</organism>
<accession>A0A6G0WB55</accession>
<evidence type="ECO:0000256" key="1">
    <source>
        <dbReference type="ARBA" id="ARBA00022729"/>
    </source>
</evidence>
<dbReference type="AlphaFoldDB" id="A0A6G0WB55"/>
<feature type="domain" description="EGF-like" evidence="5">
    <location>
        <begin position="100"/>
        <end position="134"/>
    </location>
</feature>
<dbReference type="Gene3D" id="2.60.120.260">
    <property type="entry name" value="Galactose-binding domain-like"/>
    <property type="match status" value="1"/>
</dbReference>
<dbReference type="EMBL" id="VJMJ01000295">
    <property type="protein sequence ID" value="KAF0723820.1"/>
    <property type="molecule type" value="Genomic_DNA"/>
</dbReference>
<evidence type="ECO:0000313" key="6">
    <source>
        <dbReference type="EMBL" id="KAF0723820.1"/>
    </source>
</evidence>
<dbReference type="PROSITE" id="PS00022">
    <property type="entry name" value="EGF_1"/>
    <property type="match status" value="2"/>
</dbReference>
<keyword evidence="1 4" id="KW-0732">Signal</keyword>
<dbReference type="Pfam" id="PF07974">
    <property type="entry name" value="EGF_2"/>
    <property type="match status" value="1"/>
</dbReference>
<keyword evidence="2 3" id="KW-1015">Disulfide bond</keyword>
<keyword evidence="7" id="KW-1185">Reference proteome</keyword>
<dbReference type="VEuPathDB" id="FungiDB:AeMF1_018247"/>
<evidence type="ECO:0000256" key="3">
    <source>
        <dbReference type="PROSITE-ProRule" id="PRU00076"/>
    </source>
</evidence>
<dbReference type="InterPro" id="IPR013111">
    <property type="entry name" value="EGF_extracell"/>
</dbReference>
<dbReference type="PROSITE" id="PS50026">
    <property type="entry name" value="EGF_3"/>
    <property type="match status" value="1"/>
</dbReference>
<dbReference type="Proteomes" id="UP000481153">
    <property type="component" value="Unassembled WGS sequence"/>
</dbReference>
<evidence type="ECO:0000313" key="7">
    <source>
        <dbReference type="Proteomes" id="UP000481153"/>
    </source>
</evidence>
<comment type="caution">
    <text evidence="3">Lacks conserved residue(s) required for the propagation of feature annotation.</text>
</comment>